<dbReference type="PANTHER" id="PTHR38032:SF1">
    <property type="entry name" value="RNA-BINDING PROTEIN KHPB N-TERMINAL DOMAIN-CONTAINING PROTEIN"/>
    <property type="match status" value="1"/>
</dbReference>
<evidence type="ECO:0000313" key="4">
    <source>
        <dbReference type="Proteomes" id="UP000058636"/>
    </source>
</evidence>
<comment type="caution">
    <text evidence="3">The sequence shown here is derived from an EMBL/GenBank/DDBJ whole genome shotgun (WGS) entry which is preliminary data.</text>
</comment>
<dbReference type="PANTHER" id="PTHR38032">
    <property type="entry name" value="POLYMERASE-RELATED"/>
    <property type="match status" value="1"/>
</dbReference>
<dbReference type="Pfam" id="PF20250">
    <property type="entry name" value="FapA_N"/>
    <property type="match status" value="1"/>
</dbReference>
<dbReference type="PATRIC" id="fig|93930.3.peg.182"/>
<protein>
    <recommendedName>
        <fullName evidence="2">Flagellar Assembly Protein A N-terminal region domain-containing protein</fullName>
    </recommendedName>
</protein>
<dbReference type="Proteomes" id="UP000058636">
    <property type="component" value="Unassembled WGS sequence"/>
</dbReference>
<dbReference type="Pfam" id="PF03961">
    <property type="entry name" value="FapA"/>
    <property type="match status" value="1"/>
</dbReference>
<evidence type="ECO:0000256" key="1">
    <source>
        <dbReference type="SAM" id="Coils"/>
    </source>
</evidence>
<keyword evidence="1" id="KW-0175">Coiled coil</keyword>
<evidence type="ECO:0000313" key="3">
    <source>
        <dbReference type="EMBL" id="KUK22729.1"/>
    </source>
</evidence>
<feature type="coiled-coil region" evidence="1">
    <location>
        <begin position="374"/>
        <end position="408"/>
    </location>
</feature>
<organism evidence="3 4">
    <name type="scientific">Thermotoga petrophila</name>
    <dbReference type="NCBI Taxonomy" id="93929"/>
    <lineage>
        <taxon>Bacteria</taxon>
        <taxon>Thermotogati</taxon>
        <taxon>Thermotogota</taxon>
        <taxon>Thermotogae</taxon>
        <taxon>Thermotogales</taxon>
        <taxon>Thermotogaceae</taxon>
        <taxon>Thermotoga</taxon>
    </lineage>
</organism>
<dbReference type="AlphaFoldDB" id="A0A101EQC2"/>
<dbReference type="InterPro" id="IPR005646">
    <property type="entry name" value="FapA"/>
</dbReference>
<dbReference type="EMBL" id="LGFG01000102">
    <property type="protein sequence ID" value="KUK22729.1"/>
    <property type="molecule type" value="Genomic_DNA"/>
</dbReference>
<sequence>MKVEITVSEDRMQAYVTLRKEGSSELPLTKEELLNALRSAGINHGIKEEIIEDLARSPVYNTPVLVAEGTPPVDGEDGRVELLKKIESSSHEGEKIDLREIPAKQRVIVRKGETIARIIPPTPGKEGIDVFGNPVKPRPGRVPEYHLGYNVTMKDNEIIATKSGILVIETNGTIHVYDTLEVDNVDYSTGNIDFPGKVVVKGDVKPDFVVKAQEDITVKGVIEAATVISFNGSITAGGIKGRGKAFVKAKKTVKVVFIENAEVEAEEVQVEKSIENSTVKAIDVAVFGKGGSIRGGITIAQVKVETYFLGSPIGVKTRIEVGVDPEINEKIKLLSAQISLDRENVQKLTKLLVELRKLQGMLKDKFPPDKEALLNKVNNTLINLRDSIQKNEGELKRLKEIAEEMAKNASVVVKEVVYPGVEIVMFEKVFRVEKELTKAVFYYRDGEIRVGGYSA</sequence>
<proteinExistence type="predicted"/>
<gene>
    <name evidence="3" type="ORF">XD57_1171</name>
</gene>
<accession>A0A101EQC2</accession>
<feature type="domain" description="Flagellar Assembly Protein A N-terminal region" evidence="2">
    <location>
        <begin position="3"/>
        <end position="171"/>
    </location>
</feature>
<evidence type="ECO:0000259" key="2">
    <source>
        <dbReference type="Pfam" id="PF20250"/>
    </source>
</evidence>
<dbReference type="InterPro" id="IPR046866">
    <property type="entry name" value="FapA_N"/>
</dbReference>
<dbReference type="InterPro" id="IPR046865">
    <property type="entry name" value="FapA_b_solenoid"/>
</dbReference>
<reference evidence="3 4" key="1">
    <citation type="journal article" date="2015" name="MBio">
        <title>Genome-Resolved Metagenomic Analysis Reveals Roles for Candidate Phyla and Other Microbial Community Members in Biogeochemical Transformations in Oil Reservoirs.</title>
        <authorList>
            <person name="Hu P."/>
            <person name="Tom L."/>
            <person name="Singh A."/>
            <person name="Thomas B.C."/>
            <person name="Baker B.J."/>
            <person name="Piceno Y.M."/>
            <person name="Andersen G.L."/>
            <person name="Banfield J.F."/>
        </authorList>
    </citation>
    <scope>NUCLEOTIDE SEQUENCE [LARGE SCALE GENOMIC DNA]</scope>
    <source>
        <strain evidence="3">46_26</strain>
    </source>
</reference>
<name>A0A101EQC2_9THEM</name>